<feature type="transmembrane region" description="Helical" evidence="6">
    <location>
        <begin position="721"/>
        <end position="738"/>
    </location>
</feature>
<dbReference type="InterPro" id="IPR023298">
    <property type="entry name" value="ATPase_P-typ_TM_dom_sf"/>
</dbReference>
<dbReference type="Gene3D" id="1.20.1110.10">
    <property type="entry name" value="Calcium-transporting ATPase, transmembrane domain"/>
    <property type="match status" value="1"/>
</dbReference>
<dbReference type="Gene3D" id="2.70.150.10">
    <property type="entry name" value="Calcium-transporting ATPase, cytoplasmic transduction domain A"/>
    <property type="match status" value="1"/>
</dbReference>
<dbReference type="PANTHER" id="PTHR42861">
    <property type="entry name" value="CALCIUM-TRANSPORTING ATPASE"/>
    <property type="match status" value="1"/>
</dbReference>
<evidence type="ECO:0000256" key="1">
    <source>
        <dbReference type="ARBA" id="ARBA00004141"/>
    </source>
</evidence>
<dbReference type="Gene3D" id="3.40.1110.10">
    <property type="entry name" value="Calcium-transporting ATPase, cytoplasmic domain N"/>
    <property type="match status" value="1"/>
</dbReference>
<dbReference type="InterPro" id="IPR023214">
    <property type="entry name" value="HAD_sf"/>
</dbReference>
<protein>
    <submittedName>
        <fullName evidence="8">Cation-transporting ATPase</fullName>
    </submittedName>
</protein>
<sequence length="780" mass="86050">MHQNQFQGLSQAQVEERRQKGLTNQVTISTERTTWQIVRSNIFTYFNFIFLVLAILLVVVQSWNNLLFVPIVVINSLIGIFQELRARKVLNQMKLLHTFSANVIRDGEEQVVSVEELVQDDVVKFSAGNQIYADGQILLGSLKVNESQLTGEADEIEKNSGDEVLSGSFVVAGQAYARLDKVGDQAYINQLAKEAKEISGVEESKMVHAVNRLVQIIGILIIPLGLLLFFRSFISNQETLQVSVTSTVGAIVGMIPEGLYLLMTLALVLGAVRLAKQQVLLNSMKGIETLSRVDVLCVDKTGTITENEMAVSQLLPVADQKELALEALSQYLEASQDANDTIETLRAYPGIEKSGQAWSIKRQYPFSSKNKYAAVSFDQGTFVLGAPEYVLRQDLEHYQSYFQDAAEEGSRVLVFGLYEGSNLEASLEAPVSPLLFIILENPVRENAAETFSYFERQGVTVKVISGDNPITVAAVAKKAKIPHAENYVDARSLDSDEKIIQAAETYTVFGRVSPEQKQKLIQALQGHGHNVAMTGDGVNDILAMKKADCSIAMESGNDATKQIAQVVLLDSDFSHMPHIVAEGRRVVNNIQRSASLFLVKNIFSILLALTSTIFAFTYPLQASQMSLISGFTIGIPGFLLALEPNKARIRGRFLETVLKNALPAAIVDYLAVLVAVYCGHWLGLSPKEISTSSIILLAVVGFIIMYKLIRPLNRIKIGIMLLNITGMILAALLLPRIFNLSGLSIAAILMTVLLSLLLERLIWFFQFLTNKAVALYKKRK</sequence>
<feature type="transmembrane region" description="Helical" evidence="6">
    <location>
        <begin position="66"/>
        <end position="84"/>
    </location>
</feature>
<dbReference type="SFLD" id="SFLDG00002">
    <property type="entry name" value="C1.7:_P-type_atpase_like"/>
    <property type="match status" value="1"/>
</dbReference>
<gene>
    <name evidence="8" type="ORF">TZ86_00880</name>
</gene>
<keyword evidence="3" id="KW-1278">Translocase</keyword>
<feature type="transmembrane region" description="Helical" evidence="6">
    <location>
        <begin position="662"/>
        <end position="683"/>
    </location>
</feature>
<dbReference type="GO" id="GO:0016887">
    <property type="term" value="F:ATP hydrolysis activity"/>
    <property type="evidence" value="ECO:0007669"/>
    <property type="project" value="InterPro"/>
</dbReference>
<dbReference type="InterPro" id="IPR036412">
    <property type="entry name" value="HAD-like_sf"/>
</dbReference>
<dbReference type="PRINTS" id="PR00120">
    <property type="entry name" value="HATPASE"/>
</dbReference>
<dbReference type="AlphaFoldDB" id="A0AAW3H790"/>
<evidence type="ECO:0000256" key="3">
    <source>
        <dbReference type="ARBA" id="ARBA00022967"/>
    </source>
</evidence>
<dbReference type="SUPFAM" id="SSF81653">
    <property type="entry name" value="Calcium ATPase, transduction domain A"/>
    <property type="match status" value="1"/>
</dbReference>
<dbReference type="SUPFAM" id="SSF81665">
    <property type="entry name" value="Calcium ATPase, transmembrane domain M"/>
    <property type="match status" value="1"/>
</dbReference>
<evidence type="ECO:0000256" key="5">
    <source>
        <dbReference type="ARBA" id="ARBA00023136"/>
    </source>
</evidence>
<feature type="transmembrane region" description="Helical" evidence="6">
    <location>
        <begin position="213"/>
        <end position="234"/>
    </location>
</feature>
<feature type="transmembrane region" description="Helical" evidence="6">
    <location>
        <begin position="689"/>
        <end position="709"/>
    </location>
</feature>
<feature type="transmembrane region" description="Helical" evidence="6">
    <location>
        <begin position="744"/>
        <end position="769"/>
    </location>
</feature>
<keyword evidence="5 6" id="KW-0472">Membrane</keyword>
<evidence type="ECO:0000313" key="8">
    <source>
        <dbReference type="EMBL" id="KJQ59034.1"/>
    </source>
</evidence>
<dbReference type="RefSeq" id="WP_045503726.1">
    <property type="nucleotide sequence ID" value="NZ_JYGL01000001.1"/>
</dbReference>
<dbReference type="Pfam" id="PF00702">
    <property type="entry name" value="Hydrolase"/>
    <property type="match status" value="1"/>
</dbReference>
<feature type="transmembrane region" description="Helical" evidence="6">
    <location>
        <begin position="622"/>
        <end position="642"/>
    </location>
</feature>
<dbReference type="SUPFAM" id="SSF56784">
    <property type="entry name" value="HAD-like"/>
    <property type="match status" value="1"/>
</dbReference>
<dbReference type="InterPro" id="IPR044492">
    <property type="entry name" value="P_typ_ATPase_HD_dom"/>
</dbReference>
<dbReference type="InterPro" id="IPR001757">
    <property type="entry name" value="P_typ_ATPase"/>
</dbReference>
<feature type="transmembrane region" description="Helical" evidence="6">
    <location>
        <begin position="254"/>
        <end position="275"/>
    </location>
</feature>
<keyword evidence="4 6" id="KW-1133">Transmembrane helix</keyword>
<feature type="transmembrane region" description="Helical" evidence="6">
    <location>
        <begin position="42"/>
        <end position="60"/>
    </location>
</feature>
<dbReference type="PRINTS" id="PR00119">
    <property type="entry name" value="CATATPASE"/>
</dbReference>
<dbReference type="InterPro" id="IPR023299">
    <property type="entry name" value="ATPase_P-typ_cyto_dom_N"/>
</dbReference>
<evidence type="ECO:0000256" key="4">
    <source>
        <dbReference type="ARBA" id="ARBA00022989"/>
    </source>
</evidence>
<dbReference type="GO" id="GO:0016020">
    <property type="term" value="C:membrane"/>
    <property type="evidence" value="ECO:0007669"/>
    <property type="project" value="UniProtKB-SubCell"/>
</dbReference>
<proteinExistence type="predicted"/>
<keyword evidence="2 6" id="KW-0812">Transmembrane</keyword>
<accession>A0AAW3H790</accession>
<evidence type="ECO:0000256" key="6">
    <source>
        <dbReference type="SAM" id="Phobius"/>
    </source>
</evidence>
<dbReference type="Gene3D" id="3.40.50.1000">
    <property type="entry name" value="HAD superfamily/HAD-like"/>
    <property type="match status" value="1"/>
</dbReference>
<feature type="transmembrane region" description="Helical" evidence="6">
    <location>
        <begin position="594"/>
        <end position="616"/>
    </location>
</feature>
<dbReference type="NCBIfam" id="TIGR01494">
    <property type="entry name" value="ATPase_P-type"/>
    <property type="match status" value="2"/>
</dbReference>
<reference evidence="8 9" key="1">
    <citation type="submission" date="2015-02" db="EMBL/GenBank/DDBJ databases">
        <title>Evolution of amylase-binding proteins of oral streptococcal species.</title>
        <authorList>
            <person name="Haase E.M."/>
        </authorList>
    </citation>
    <scope>NUCLEOTIDE SEQUENCE [LARGE SCALE GENOMIC DNA]</scope>
    <source>
        <strain evidence="8 9">G9B</strain>
    </source>
</reference>
<comment type="caution">
    <text evidence="8">The sequence shown here is derived from an EMBL/GenBank/DDBJ whole genome shotgun (WGS) entry which is preliminary data.</text>
</comment>
<dbReference type="InterPro" id="IPR018303">
    <property type="entry name" value="ATPase_P-typ_P_site"/>
</dbReference>
<dbReference type="Pfam" id="PF00122">
    <property type="entry name" value="E1-E2_ATPase"/>
    <property type="match status" value="1"/>
</dbReference>
<dbReference type="InterPro" id="IPR059000">
    <property type="entry name" value="ATPase_P-type_domA"/>
</dbReference>
<dbReference type="SFLD" id="SFLDF00027">
    <property type="entry name" value="p-type_atpase"/>
    <property type="match status" value="1"/>
</dbReference>
<name>A0AAW3H790_STRGN</name>
<evidence type="ECO:0000313" key="9">
    <source>
        <dbReference type="Proteomes" id="UP000033658"/>
    </source>
</evidence>
<dbReference type="GO" id="GO:0005524">
    <property type="term" value="F:ATP binding"/>
    <property type="evidence" value="ECO:0007669"/>
    <property type="project" value="UniProtKB-KW"/>
</dbReference>
<dbReference type="EMBL" id="JYGL01000001">
    <property type="protein sequence ID" value="KJQ59034.1"/>
    <property type="molecule type" value="Genomic_DNA"/>
</dbReference>
<dbReference type="Proteomes" id="UP000033658">
    <property type="component" value="Unassembled WGS sequence"/>
</dbReference>
<organism evidence="8 9">
    <name type="scientific">Streptococcus gordonii</name>
    <dbReference type="NCBI Taxonomy" id="1302"/>
    <lineage>
        <taxon>Bacteria</taxon>
        <taxon>Bacillati</taxon>
        <taxon>Bacillota</taxon>
        <taxon>Bacilli</taxon>
        <taxon>Lactobacillales</taxon>
        <taxon>Streptococcaceae</taxon>
        <taxon>Streptococcus</taxon>
    </lineage>
</organism>
<dbReference type="SFLD" id="SFLDS00003">
    <property type="entry name" value="Haloacid_Dehalogenase"/>
    <property type="match status" value="1"/>
</dbReference>
<feature type="domain" description="P-type ATPase A" evidence="7">
    <location>
        <begin position="100"/>
        <end position="195"/>
    </location>
</feature>
<dbReference type="InterPro" id="IPR008250">
    <property type="entry name" value="ATPase_P-typ_transduc_dom_A_sf"/>
</dbReference>
<dbReference type="PROSITE" id="PS00154">
    <property type="entry name" value="ATPASE_E1_E2"/>
    <property type="match status" value="1"/>
</dbReference>
<evidence type="ECO:0000259" key="7">
    <source>
        <dbReference type="Pfam" id="PF00122"/>
    </source>
</evidence>
<evidence type="ECO:0000256" key="2">
    <source>
        <dbReference type="ARBA" id="ARBA00022692"/>
    </source>
</evidence>
<comment type="subcellular location">
    <subcellularLocation>
        <location evidence="1">Membrane</location>
        <topology evidence="1">Multi-pass membrane protein</topology>
    </subcellularLocation>
</comment>